<gene>
    <name evidence="8" type="ORF">WR25_15974</name>
</gene>
<keyword evidence="1 5" id="KW-0436">Ligase</keyword>
<comment type="caution">
    <text evidence="8">The sequence shown here is derived from an EMBL/GenBank/DDBJ whole genome shotgun (WGS) entry which is preliminary data.</text>
</comment>
<dbReference type="InterPro" id="IPR014746">
    <property type="entry name" value="Gln_synth/guanido_kin_cat_dom"/>
</dbReference>
<keyword evidence="3 5" id="KW-0067">ATP-binding</keyword>
<keyword evidence="2 5" id="KW-0547">Nucleotide-binding</keyword>
<comment type="similarity">
    <text evidence="5">Belongs to the GatB/GatE family. GatB subfamily.</text>
</comment>
<feature type="domain" description="Aspartyl/Glutamyl-tRNA(Gln) amidotransferase subunit B/E catalytic" evidence="7">
    <location>
        <begin position="43"/>
        <end position="327"/>
    </location>
</feature>
<dbReference type="Pfam" id="PF02637">
    <property type="entry name" value="GatB_Yqey"/>
    <property type="match status" value="1"/>
</dbReference>
<dbReference type="PANTHER" id="PTHR11659:SF0">
    <property type="entry name" value="GLUTAMYL-TRNA(GLN) AMIDOTRANSFERASE SUBUNIT B, MITOCHONDRIAL"/>
    <property type="match status" value="1"/>
</dbReference>
<feature type="domain" description="Asn/Gln amidotransferase" evidence="6">
    <location>
        <begin position="385"/>
        <end position="517"/>
    </location>
</feature>
<organism evidence="8 9">
    <name type="scientific">Diploscapter pachys</name>
    <dbReference type="NCBI Taxonomy" id="2018661"/>
    <lineage>
        <taxon>Eukaryota</taxon>
        <taxon>Metazoa</taxon>
        <taxon>Ecdysozoa</taxon>
        <taxon>Nematoda</taxon>
        <taxon>Chromadorea</taxon>
        <taxon>Rhabditida</taxon>
        <taxon>Rhabditina</taxon>
        <taxon>Rhabditomorpha</taxon>
        <taxon>Rhabditoidea</taxon>
        <taxon>Rhabditidae</taxon>
        <taxon>Diploscapter</taxon>
    </lineage>
</organism>
<dbReference type="STRING" id="2018661.A0A2A2L2I4"/>
<dbReference type="EC" id="6.3.5.-" evidence="5"/>
<dbReference type="Pfam" id="PF02934">
    <property type="entry name" value="GatB_N"/>
    <property type="match status" value="1"/>
</dbReference>
<evidence type="ECO:0000259" key="7">
    <source>
        <dbReference type="Pfam" id="PF02934"/>
    </source>
</evidence>
<dbReference type="HAMAP" id="MF_00121">
    <property type="entry name" value="GatB"/>
    <property type="match status" value="1"/>
</dbReference>
<dbReference type="GO" id="GO:0030956">
    <property type="term" value="C:glutamyl-tRNA(Gln) amidotransferase complex"/>
    <property type="evidence" value="ECO:0007669"/>
    <property type="project" value="UniProtKB-UniRule"/>
</dbReference>
<accession>A0A2A2L2I4</accession>
<comment type="function">
    <text evidence="5">Allows the formation of correctly charged Gln-tRNA(Gln) through the transamidation of misacylated Glu-tRNA(Gln) in the mitochondria. The reaction takes place in the presence of glutamine and ATP through an activated gamma-phospho-Glu-tRNA(Gln).</text>
</comment>
<evidence type="ECO:0000313" key="8">
    <source>
        <dbReference type="EMBL" id="PAV80471.1"/>
    </source>
</evidence>
<keyword evidence="5" id="KW-0496">Mitochondrion</keyword>
<dbReference type="GO" id="GO:0005739">
    <property type="term" value="C:mitochondrion"/>
    <property type="evidence" value="ECO:0007669"/>
    <property type="project" value="UniProtKB-SubCell"/>
</dbReference>
<evidence type="ECO:0000256" key="5">
    <source>
        <dbReference type="HAMAP-Rule" id="MF_03147"/>
    </source>
</evidence>
<dbReference type="PANTHER" id="PTHR11659">
    <property type="entry name" value="GLUTAMYL-TRNA GLN AMIDOTRANSFERASE SUBUNIT B MITOCHONDRIAL AND PROKARYOTIC PET112-RELATED"/>
    <property type="match status" value="1"/>
</dbReference>
<dbReference type="GO" id="GO:0005524">
    <property type="term" value="F:ATP binding"/>
    <property type="evidence" value="ECO:0007669"/>
    <property type="project" value="UniProtKB-KW"/>
</dbReference>
<protein>
    <recommendedName>
        <fullName evidence="5">Glutamyl-tRNA(Gln) amidotransferase subunit B, mitochondrial</fullName>
        <shortName evidence="5">Glu-AdT subunit B</shortName>
        <ecNumber evidence="5">6.3.5.-</ecNumber>
    </recommendedName>
</protein>
<evidence type="ECO:0000259" key="6">
    <source>
        <dbReference type="Pfam" id="PF02637"/>
    </source>
</evidence>
<evidence type="ECO:0000256" key="3">
    <source>
        <dbReference type="ARBA" id="ARBA00022840"/>
    </source>
</evidence>
<dbReference type="NCBIfam" id="TIGR00133">
    <property type="entry name" value="gatB"/>
    <property type="match status" value="1"/>
</dbReference>
<dbReference type="InterPro" id="IPR018027">
    <property type="entry name" value="Asn/Gln_amidotransferase"/>
</dbReference>
<dbReference type="EMBL" id="LIAE01007269">
    <property type="protein sequence ID" value="PAV80471.1"/>
    <property type="molecule type" value="Genomic_DNA"/>
</dbReference>
<evidence type="ECO:0000256" key="4">
    <source>
        <dbReference type="ARBA" id="ARBA00022917"/>
    </source>
</evidence>
<proteinExistence type="inferred from homology"/>
<evidence type="ECO:0000313" key="9">
    <source>
        <dbReference type="Proteomes" id="UP000218231"/>
    </source>
</evidence>
<dbReference type="InterPro" id="IPR017958">
    <property type="entry name" value="Gln-tRNA_amidoTrfase_suB_CS"/>
</dbReference>
<dbReference type="OrthoDB" id="1722066at2759"/>
<dbReference type="PROSITE" id="PS01234">
    <property type="entry name" value="GATB"/>
    <property type="match status" value="1"/>
</dbReference>
<dbReference type="NCBIfam" id="NF004012">
    <property type="entry name" value="PRK05477.1-2"/>
    <property type="match status" value="1"/>
</dbReference>
<comment type="subcellular location">
    <subcellularLocation>
        <location evidence="5">Mitochondrion</location>
    </subcellularLocation>
</comment>
<comment type="catalytic activity">
    <reaction evidence="5">
        <text>L-glutamyl-tRNA(Gln) + L-glutamine + ATP + H2O = L-glutaminyl-tRNA(Gln) + L-glutamate + ADP + phosphate + H(+)</text>
        <dbReference type="Rhea" id="RHEA:17521"/>
        <dbReference type="Rhea" id="RHEA-COMP:9681"/>
        <dbReference type="Rhea" id="RHEA-COMP:9684"/>
        <dbReference type="ChEBI" id="CHEBI:15377"/>
        <dbReference type="ChEBI" id="CHEBI:15378"/>
        <dbReference type="ChEBI" id="CHEBI:29985"/>
        <dbReference type="ChEBI" id="CHEBI:30616"/>
        <dbReference type="ChEBI" id="CHEBI:43474"/>
        <dbReference type="ChEBI" id="CHEBI:58359"/>
        <dbReference type="ChEBI" id="CHEBI:78520"/>
        <dbReference type="ChEBI" id="CHEBI:78521"/>
        <dbReference type="ChEBI" id="CHEBI:456216"/>
    </reaction>
</comment>
<evidence type="ECO:0000256" key="2">
    <source>
        <dbReference type="ARBA" id="ARBA00022741"/>
    </source>
</evidence>
<evidence type="ECO:0000256" key="1">
    <source>
        <dbReference type="ARBA" id="ARBA00022598"/>
    </source>
</evidence>
<name>A0A2A2L2I4_9BILA</name>
<sequence length="522" mass="60459">MILNLTLRFFRCKNSRVVCGRFLSQASTSQNVELKPRENYKPVIGLELHVQLSCRTKLFSRTPVLREGDEAGPNRLVGAFDMATPGTLPRLNKKAVMLALQMARLFKCEIPERSRFDRKHYFYADMPAGYQITQHDMPVAKNGVVKFHVYAEDMEPYEKSVRITQLQLEQDSGKTIHVGNRSLIDYNRAGIALVEIVTEPDFETALEAECFVEQLRLQLMHYGICEGELHRGHLRTDANVSLSEDGKMGVRTEIKNIQSLRNLHTAINFEIDRQYRILAAGGVVQNETRATDMDGRTVPMRDKEEETDYRFMVEPNLPMIKINPEWLYEIDKGLSSSQPRYMELISKYGFPARRAVYYAENPLMSAFVAMCESRLPRIRPEDFVKWLYELKDALKRTKVEFPPQSQFFADQFMTIVEYVGQDKITNLLAMDLLRAYANQLEIRTAEQWITEESLWKMKDLREIERTLDSILEKNQKLKAKVLTGSRKGISELARTLVAECRKRIDRDEADKIVEHKLKTLIK</sequence>
<keyword evidence="4 5" id="KW-0648">Protein biosynthesis</keyword>
<dbReference type="InterPro" id="IPR006075">
    <property type="entry name" value="Asn/Gln-tRNA_Trfase_suB/E_cat"/>
</dbReference>
<dbReference type="Proteomes" id="UP000218231">
    <property type="component" value="Unassembled WGS sequence"/>
</dbReference>
<dbReference type="SUPFAM" id="SSF55931">
    <property type="entry name" value="Glutamine synthetase/guanido kinase"/>
    <property type="match status" value="1"/>
</dbReference>
<dbReference type="GO" id="GO:0070681">
    <property type="term" value="P:glutaminyl-tRNAGln biosynthesis via transamidation"/>
    <property type="evidence" value="ECO:0007669"/>
    <property type="project" value="UniProtKB-UniRule"/>
</dbReference>
<dbReference type="GO" id="GO:0050567">
    <property type="term" value="F:glutaminyl-tRNA synthase (glutamine-hydrolyzing) activity"/>
    <property type="evidence" value="ECO:0007669"/>
    <property type="project" value="UniProtKB-UniRule"/>
</dbReference>
<keyword evidence="9" id="KW-1185">Reference proteome</keyword>
<dbReference type="InterPro" id="IPR004413">
    <property type="entry name" value="GatB"/>
</dbReference>
<dbReference type="GO" id="GO:0032543">
    <property type="term" value="P:mitochondrial translation"/>
    <property type="evidence" value="ECO:0007669"/>
    <property type="project" value="UniProtKB-UniRule"/>
</dbReference>
<comment type="subunit">
    <text evidence="5">Subunit of the heterotrimeric GatCAB amidotransferase (AdT) complex, composed of A, B and C subunits.</text>
</comment>
<dbReference type="InterPro" id="IPR017959">
    <property type="entry name" value="Asn/Gln-tRNA_amidoTrfase_suB/E"/>
</dbReference>
<dbReference type="AlphaFoldDB" id="A0A2A2L2I4"/>
<reference evidence="8 9" key="1">
    <citation type="journal article" date="2017" name="Curr. Biol.">
        <title>Genome architecture and evolution of a unichromosomal asexual nematode.</title>
        <authorList>
            <person name="Fradin H."/>
            <person name="Zegar C."/>
            <person name="Gutwein M."/>
            <person name="Lucas J."/>
            <person name="Kovtun M."/>
            <person name="Corcoran D."/>
            <person name="Baugh L.R."/>
            <person name="Kiontke K."/>
            <person name="Gunsalus K."/>
            <person name="Fitch D.H."/>
            <person name="Piano F."/>
        </authorList>
    </citation>
    <scope>NUCLEOTIDE SEQUENCE [LARGE SCALE GENOMIC DNA]</scope>
    <source>
        <strain evidence="8">PF1309</strain>
    </source>
</reference>